<dbReference type="Gene3D" id="1.20.144.10">
    <property type="entry name" value="Phosphatidic acid phosphatase type 2/haloperoxidase"/>
    <property type="match status" value="1"/>
</dbReference>
<name>A0A7V8JNG6_STEMA</name>
<evidence type="ECO:0000313" key="4">
    <source>
        <dbReference type="Proteomes" id="UP000487117"/>
    </source>
</evidence>
<dbReference type="Pfam" id="PF01569">
    <property type="entry name" value="PAP2"/>
    <property type="match status" value="1"/>
</dbReference>
<keyword evidence="1" id="KW-1133">Transmembrane helix</keyword>
<protein>
    <recommendedName>
        <fullName evidence="2">Phosphatidic acid phosphatase type 2/haloperoxidase domain-containing protein</fullName>
    </recommendedName>
</protein>
<comment type="caution">
    <text evidence="3">The sequence shown here is derived from an EMBL/GenBank/DDBJ whole genome shotgun (WGS) entry which is preliminary data.</text>
</comment>
<reference evidence="4" key="1">
    <citation type="journal article" date="2020" name="MBio">
        <title>Horizontal gene transfer to a defensive symbiont with a reduced genome amongst a multipartite beetle microbiome.</title>
        <authorList>
            <person name="Waterworth S.C."/>
            <person name="Florez L.V."/>
            <person name="Rees E.R."/>
            <person name="Hertweck C."/>
            <person name="Kaltenpoth M."/>
            <person name="Kwan J.C."/>
        </authorList>
    </citation>
    <scope>NUCLEOTIDE SEQUENCE [LARGE SCALE GENOMIC DNA]</scope>
</reference>
<dbReference type="AlphaFoldDB" id="A0A7V8JNG6"/>
<dbReference type="CDD" id="cd01610">
    <property type="entry name" value="PAP2_like"/>
    <property type="match status" value="1"/>
</dbReference>
<feature type="transmembrane region" description="Helical" evidence="1">
    <location>
        <begin position="121"/>
        <end position="138"/>
    </location>
</feature>
<dbReference type="Proteomes" id="UP000487117">
    <property type="component" value="Unassembled WGS sequence"/>
</dbReference>
<organism evidence="3 4">
    <name type="scientific">Stenotrophomonas maltophilia</name>
    <name type="common">Pseudomonas maltophilia</name>
    <name type="synonym">Xanthomonas maltophilia</name>
    <dbReference type="NCBI Taxonomy" id="40324"/>
    <lineage>
        <taxon>Bacteria</taxon>
        <taxon>Pseudomonadati</taxon>
        <taxon>Pseudomonadota</taxon>
        <taxon>Gammaproteobacteria</taxon>
        <taxon>Lysobacterales</taxon>
        <taxon>Lysobacteraceae</taxon>
        <taxon>Stenotrophomonas</taxon>
        <taxon>Stenotrophomonas maltophilia group</taxon>
    </lineage>
</organism>
<feature type="transmembrane region" description="Helical" evidence="1">
    <location>
        <begin position="60"/>
        <end position="81"/>
    </location>
</feature>
<dbReference type="SUPFAM" id="SSF48317">
    <property type="entry name" value="Acid phosphatase/Vanadium-dependent haloperoxidase"/>
    <property type="match status" value="1"/>
</dbReference>
<dbReference type="EMBL" id="WNDS01000001">
    <property type="protein sequence ID" value="KAF1017366.1"/>
    <property type="molecule type" value="Genomic_DNA"/>
</dbReference>
<evidence type="ECO:0000259" key="2">
    <source>
        <dbReference type="Pfam" id="PF01569"/>
    </source>
</evidence>
<dbReference type="InterPro" id="IPR036938">
    <property type="entry name" value="PAP2/HPO_sf"/>
</dbReference>
<evidence type="ECO:0000256" key="1">
    <source>
        <dbReference type="SAM" id="Phobius"/>
    </source>
</evidence>
<sequence length="217" mass="23321">MSWGTERAYRYACHPWHPTQTMSGFWHALTQLGDSRWLLPMATTFALCLPRTMASLRWRWIVAIAAIASITLLSKVAFMGWGVGIPAWDFTGISAHAAMSGVIYPLVAVLLIAPHAQLRRPALFIGIALAVAIAYSRLPLRAHSPSEIITGCLLGMSAALWTLRGNAGLQRPPAPGILLSAALGAVVPIALPHVHTHDVVIAAAKQISGHTEIHARP</sequence>
<accession>A0A7V8JNG6</accession>
<keyword evidence="1" id="KW-0812">Transmembrane</keyword>
<gene>
    <name evidence="3" type="ORF">GAK31_00631</name>
</gene>
<feature type="transmembrane region" description="Helical" evidence="1">
    <location>
        <begin position="93"/>
        <end position="114"/>
    </location>
</feature>
<proteinExistence type="predicted"/>
<dbReference type="InterPro" id="IPR000326">
    <property type="entry name" value="PAP2/HPO"/>
</dbReference>
<feature type="domain" description="Phosphatidic acid phosphatase type 2/haloperoxidase" evidence="2">
    <location>
        <begin position="89"/>
        <end position="164"/>
    </location>
</feature>
<keyword evidence="1" id="KW-0472">Membrane</keyword>
<evidence type="ECO:0000313" key="3">
    <source>
        <dbReference type="EMBL" id="KAF1017366.1"/>
    </source>
</evidence>